<dbReference type="EMBL" id="LXSG01000026">
    <property type="protein sequence ID" value="OAM20049.1"/>
    <property type="molecule type" value="Genomic_DNA"/>
</dbReference>
<evidence type="ECO:0000313" key="1">
    <source>
        <dbReference type="EMBL" id="OAM20049.1"/>
    </source>
</evidence>
<organism evidence="1 2">
    <name type="scientific">Eikenella corrodens</name>
    <dbReference type="NCBI Taxonomy" id="539"/>
    <lineage>
        <taxon>Bacteria</taxon>
        <taxon>Pseudomonadati</taxon>
        <taxon>Pseudomonadota</taxon>
        <taxon>Betaproteobacteria</taxon>
        <taxon>Neisseriales</taxon>
        <taxon>Neisseriaceae</taxon>
        <taxon>Eikenella</taxon>
    </lineage>
</organism>
<dbReference type="Proteomes" id="UP000077589">
    <property type="component" value="Unassembled WGS sequence"/>
</dbReference>
<name>A0A1A9RLB8_EIKCO</name>
<dbReference type="RefSeq" id="WP_023888064.1">
    <property type="nucleotide sequence ID" value="NZ_LXSE01000015.1"/>
</dbReference>
<dbReference type="AlphaFoldDB" id="A0A1A9RLB8"/>
<proteinExistence type="predicted"/>
<sequence length="60" mass="6409">MTDAETARYALGKQIPAIEGAQAVEILTNYGSICLEGKEAAAMAKALRRIMERALKKAGD</sequence>
<comment type="caution">
    <text evidence="1">The sequence shown here is derived from an EMBL/GenBank/DDBJ whole genome shotgun (WGS) entry which is preliminary data.</text>
</comment>
<reference evidence="2" key="1">
    <citation type="submission" date="2016-05" db="EMBL/GenBank/DDBJ databases">
        <title>Draft genome of Corynebacterium afermentans subsp. afermentans LCDC 88199T.</title>
        <authorList>
            <person name="Bernier A.-M."/>
            <person name="Bernard K."/>
        </authorList>
    </citation>
    <scope>NUCLEOTIDE SEQUENCE [LARGE SCALE GENOMIC DNA]</scope>
    <source>
        <strain evidence="2">NML04-0072</strain>
    </source>
</reference>
<evidence type="ECO:0000313" key="2">
    <source>
        <dbReference type="Proteomes" id="UP000077589"/>
    </source>
</evidence>
<protein>
    <submittedName>
        <fullName evidence="1">Uncharacterized protein</fullName>
    </submittedName>
</protein>
<accession>A0A1A9RLB8</accession>
<gene>
    <name evidence="1" type="ORF">A7P90_04510</name>
</gene>